<dbReference type="STRING" id="103827.A0A0N5CP10"/>
<dbReference type="OrthoDB" id="2687620at2759"/>
<dbReference type="EC" id="2.7.11.1" evidence="1"/>
<dbReference type="GO" id="GO:0004674">
    <property type="term" value="F:protein serine/threonine kinase activity"/>
    <property type="evidence" value="ECO:0007669"/>
    <property type="project" value="UniProtKB-EC"/>
</dbReference>
<dbReference type="Gene3D" id="1.10.510.10">
    <property type="entry name" value="Transferase(Phosphotransferase) domain 1"/>
    <property type="match status" value="1"/>
</dbReference>
<dbReference type="InterPro" id="IPR000719">
    <property type="entry name" value="Prot_kinase_dom"/>
</dbReference>
<name>A0A0N5CP10_THECL</name>
<dbReference type="InterPro" id="IPR011009">
    <property type="entry name" value="Kinase-like_dom_sf"/>
</dbReference>
<dbReference type="SUPFAM" id="SSF56112">
    <property type="entry name" value="Protein kinase-like (PK-like)"/>
    <property type="match status" value="1"/>
</dbReference>
<dbReference type="AlphaFoldDB" id="A0A0N5CP10"/>
<evidence type="ECO:0000313" key="5">
    <source>
        <dbReference type="WBParaSite" id="TCLT_0000193901-mRNA-1"/>
    </source>
</evidence>
<reference evidence="3 4" key="2">
    <citation type="submission" date="2018-11" db="EMBL/GenBank/DDBJ databases">
        <authorList>
            <consortium name="Pathogen Informatics"/>
        </authorList>
    </citation>
    <scope>NUCLEOTIDE SEQUENCE [LARGE SCALE GENOMIC DNA]</scope>
</reference>
<dbReference type="PROSITE" id="PS50011">
    <property type="entry name" value="PROTEIN_KINASE_DOM"/>
    <property type="match status" value="1"/>
</dbReference>
<keyword evidence="4" id="KW-1185">Reference proteome</keyword>
<protein>
    <recommendedName>
        <fullName evidence="1">non-specific serine/threonine protein kinase</fullName>
        <ecNumber evidence="1">2.7.11.1</ecNumber>
    </recommendedName>
</protein>
<reference evidence="5" key="1">
    <citation type="submission" date="2017-02" db="UniProtKB">
        <authorList>
            <consortium name="WormBaseParasite"/>
        </authorList>
    </citation>
    <scope>IDENTIFICATION</scope>
</reference>
<dbReference type="PROSITE" id="PS00108">
    <property type="entry name" value="PROTEIN_KINASE_ST"/>
    <property type="match status" value="1"/>
</dbReference>
<dbReference type="InterPro" id="IPR008271">
    <property type="entry name" value="Ser/Thr_kinase_AS"/>
</dbReference>
<feature type="domain" description="Protein kinase" evidence="2">
    <location>
        <begin position="1"/>
        <end position="170"/>
    </location>
</feature>
<dbReference type="Proteomes" id="UP000276776">
    <property type="component" value="Unassembled WGS sequence"/>
</dbReference>
<organism evidence="5">
    <name type="scientific">Thelazia callipaeda</name>
    <name type="common">Oriental eyeworm</name>
    <name type="synonym">Parasitic nematode</name>
    <dbReference type="NCBI Taxonomy" id="103827"/>
    <lineage>
        <taxon>Eukaryota</taxon>
        <taxon>Metazoa</taxon>
        <taxon>Ecdysozoa</taxon>
        <taxon>Nematoda</taxon>
        <taxon>Chromadorea</taxon>
        <taxon>Rhabditida</taxon>
        <taxon>Spirurina</taxon>
        <taxon>Spiruromorpha</taxon>
        <taxon>Thelazioidea</taxon>
        <taxon>Thelaziidae</taxon>
        <taxon>Thelazia</taxon>
    </lineage>
</organism>
<evidence type="ECO:0000313" key="3">
    <source>
        <dbReference type="EMBL" id="VDM97644.1"/>
    </source>
</evidence>
<dbReference type="OMA" id="DAYDEPN"/>
<evidence type="ECO:0000313" key="4">
    <source>
        <dbReference type="Proteomes" id="UP000276776"/>
    </source>
</evidence>
<dbReference type="WBParaSite" id="TCLT_0000193901-mRNA-1">
    <property type="protein sequence ID" value="TCLT_0000193901-mRNA-1"/>
    <property type="gene ID" value="TCLT_0000193901"/>
</dbReference>
<dbReference type="GO" id="GO:0005524">
    <property type="term" value="F:ATP binding"/>
    <property type="evidence" value="ECO:0007669"/>
    <property type="project" value="InterPro"/>
</dbReference>
<accession>A0A0N5CP10</accession>
<dbReference type="PANTHER" id="PTHR11909">
    <property type="entry name" value="CASEIN KINASE-RELATED"/>
    <property type="match status" value="1"/>
</dbReference>
<evidence type="ECO:0000256" key="1">
    <source>
        <dbReference type="ARBA" id="ARBA00012513"/>
    </source>
</evidence>
<evidence type="ECO:0000259" key="2">
    <source>
        <dbReference type="PROSITE" id="PS50011"/>
    </source>
</evidence>
<sequence length="195" mass="22453">MHQIGYIHRDMKPHNMCFGLSETSKHRLVIVDYGLARRFRLPSGKLRPLRSDCGFRGTTIYASLRAHEGKELGKSYLLEVNGPSDDLTSLFYTAIELVLGCVPWKKAKRSEDVKAAKEAIQEDDFQTISKKVGEALREFGRAVHSMEATDEPNYTALQNIMQDFTSHRRLSDPYDWDNDFEEVLREDDINKTIRK</sequence>
<proteinExistence type="predicted"/>
<gene>
    <name evidence="3" type="ORF">TCLT_LOCUS1940</name>
</gene>
<dbReference type="EMBL" id="UYYF01000314">
    <property type="protein sequence ID" value="VDM97644.1"/>
    <property type="molecule type" value="Genomic_DNA"/>
</dbReference>
<dbReference type="InterPro" id="IPR050235">
    <property type="entry name" value="CK1_Ser-Thr_kinase"/>
</dbReference>